<feature type="domain" description="RING-type" evidence="3">
    <location>
        <begin position="160"/>
        <end position="198"/>
    </location>
</feature>
<organism evidence="4 5">
    <name type="scientific">Morella rubra</name>
    <name type="common">Chinese bayberry</name>
    <dbReference type="NCBI Taxonomy" id="262757"/>
    <lineage>
        <taxon>Eukaryota</taxon>
        <taxon>Viridiplantae</taxon>
        <taxon>Streptophyta</taxon>
        <taxon>Embryophyta</taxon>
        <taxon>Tracheophyta</taxon>
        <taxon>Spermatophyta</taxon>
        <taxon>Magnoliopsida</taxon>
        <taxon>eudicotyledons</taxon>
        <taxon>Gunneridae</taxon>
        <taxon>Pentapetalae</taxon>
        <taxon>rosids</taxon>
        <taxon>fabids</taxon>
        <taxon>Fagales</taxon>
        <taxon>Myricaceae</taxon>
        <taxon>Morella</taxon>
    </lineage>
</organism>
<dbReference type="OrthoDB" id="1711136at2759"/>
<proteinExistence type="predicted"/>
<evidence type="ECO:0000256" key="1">
    <source>
        <dbReference type="PROSITE-ProRule" id="PRU00175"/>
    </source>
</evidence>
<dbReference type="Proteomes" id="UP000516437">
    <property type="component" value="Chromosome 2"/>
</dbReference>
<dbReference type="Pfam" id="PF13920">
    <property type="entry name" value="zf-C3HC4_3"/>
    <property type="match status" value="1"/>
</dbReference>
<reference evidence="4 5" key="1">
    <citation type="journal article" date="2019" name="Plant Biotechnol. J.">
        <title>The red bayberry genome and genetic basis of sex determination.</title>
        <authorList>
            <person name="Jia H.M."/>
            <person name="Jia H.J."/>
            <person name="Cai Q.L."/>
            <person name="Wang Y."/>
            <person name="Zhao H.B."/>
            <person name="Yang W.F."/>
            <person name="Wang G.Y."/>
            <person name="Li Y.H."/>
            <person name="Zhan D.L."/>
            <person name="Shen Y.T."/>
            <person name="Niu Q.F."/>
            <person name="Chang L."/>
            <person name="Qiu J."/>
            <person name="Zhao L."/>
            <person name="Xie H.B."/>
            <person name="Fu W.Y."/>
            <person name="Jin J."/>
            <person name="Li X.W."/>
            <person name="Jiao Y."/>
            <person name="Zhou C.C."/>
            <person name="Tu T."/>
            <person name="Chai C.Y."/>
            <person name="Gao J.L."/>
            <person name="Fan L.J."/>
            <person name="van de Weg E."/>
            <person name="Wang J.Y."/>
            <person name="Gao Z.S."/>
        </authorList>
    </citation>
    <scope>NUCLEOTIDE SEQUENCE [LARGE SCALE GENOMIC DNA]</scope>
    <source>
        <tissue evidence="4">Leaves</tissue>
    </source>
</reference>
<dbReference type="GO" id="GO:0008270">
    <property type="term" value="F:zinc ion binding"/>
    <property type="evidence" value="ECO:0007669"/>
    <property type="project" value="UniProtKB-KW"/>
</dbReference>
<dbReference type="InterPro" id="IPR001841">
    <property type="entry name" value="Znf_RING"/>
</dbReference>
<evidence type="ECO:0000313" key="4">
    <source>
        <dbReference type="EMBL" id="KAB1222095.1"/>
    </source>
</evidence>
<dbReference type="InterPro" id="IPR013083">
    <property type="entry name" value="Znf_RING/FYVE/PHD"/>
</dbReference>
<accession>A0A6A1WA58</accession>
<comment type="caution">
    <text evidence="4">The sequence shown here is derived from an EMBL/GenBank/DDBJ whole genome shotgun (WGS) entry which is preliminary data.</text>
</comment>
<sequence>MREEPLSLQERSEITEQKDSKEPEYSSGFCERIKPMDGGDHGRRWRNLKHRLGFNGLGCCGAAWRPHSSTLSIIETHEESQLTVTEAEQVQVVTSENNSPPLAGMNLAMALAAERSSREEKDVGPPTEVKSLMRLLEETDGVDWRKKRRREKDMDADWVCCVCMERSKGAAFIPCGHAFCRVCSREIWVNRGSCPLCNRSILEILDIF</sequence>
<dbReference type="EMBL" id="RXIC02000020">
    <property type="protein sequence ID" value="KAB1222095.1"/>
    <property type="molecule type" value="Genomic_DNA"/>
</dbReference>
<keyword evidence="5" id="KW-1185">Reference proteome</keyword>
<dbReference type="SMART" id="SM00184">
    <property type="entry name" value="RING"/>
    <property type="match status" value="1"/>
</dbReference>
<keyword evidence="1" id="KW-0479">Metal-binding</keyword>
<gene>
    <name evidence="4" type="ORF">CJ030_MR2G028786</name>
</gene>
<name>A0A6A1WA58_9ROSI</name>
<feature type="region of interest" description="Disordered" evidence="2">
    <location>
        <begin position="1"/>
        <end position="33"/>
    </location>
</feature>
<evidence type="ECO:0000259" key="3">
    <source>
        <dbReference type="PROSITE" id="PS50089"/>
    </source>
</evidence>
<dbReference type="PROSITE" id="PS50089">
    <property type="entry name" value="ZF_RING_2"/>
    <property type="match status" value="1"/>
</dbReference>
<dbReference type="SUPFAM" id="SSF57850">
    <property type="entry name" value="RING/U-box"/>
    <property type="match status" value="1"/>
</dbReference>
<dbReference type="Gene3D" id="3.30.40.10">
    <property type="entry name" value="Zinc/RING finger domain, C3HC4 (zinc finger)"/>
    <property type="match status" value="1"/>
</dbReference>
<protein>
    <recommendedName>
        <fullName evidence="3">RING-type domain-containing protein</fullName>
    </recommendedName>
</protein>
<dbReference type="PANTHER" id="PTHR46629">
    <property type="entry name" value="OS01G0917900 PROTEIN"/>
    <property type="match status" value="1"/>
</dbReference>
<dbReference type="AlphaFoldDB" id="A0A6A1WA58"/>
<evidence type="ECO:0000256" key="2">
    <source>
        <dbReference type="SAM" id="MobiDB-lite"/>
    </source>
</evidence>
<evidence type="ECO:0000313" key="5">
    <source>
        <dbReference type="Proteomes" id="UP000516437"/>
    </source>
</evidence>
<keyword evidence="1" id="KW-0863">Zinc-finger</keyword>
<feature type="compositionally biased region" description="Basic and acidic residues" evidence="2">
    <location>
        <begin position="1"/>
        <end position="24"/>
    </location>
</feature>
<keyword evidence="1" id="KW-0862">Zinc</keyword>